<dbReference type="AlphaFoldDB" id="A0A662DF95"/>
<sequence length="76" mass="9345">MEKLGFFSGNWRRAIEKREMEHYIPEKREKKKLNKFLYDQKEEAKKHHGMPRAGYRDRWKVSIQVFMSFIVTDLII</sequence>
<proteinExistence type="predicted"/>
<comment type="caution">
    <text evidence="1">The sequence shown here is derived from an EMBL/GenBank/DDBJ whole genome shotgun (WGS) entry which is preliminary data.</text>
</comment>
<reference evidence="1 2" key="1">
    <citation type="submission" date="2018-06" db="EMBL/GenBank/DDBJ databases">
        <title>Extensive metabolic versatility and redundancy in microbially diverse, dynamic hydrothermal sediments.</title>
        <authorList>
            <person name="Dombrowski N."/>
            <person name="Teske A."/>
            <person name="Baker B.J."/>
        </authorList>
    </citation>
    <scope>NUCLEOTIDE SEQUENCE [LARGE SCALE GENOMIC DNA]</scope>
    <source>
        <strain evidence="1">B3_G15</strain>
    </source>
</reference>
<evidence type="ECO:0000313" key="2">
    <source>
        <dbReference type="Proteomes" id="UP000280417"/>
    </source>
</evidence>
<dbReference type="Proteomes" id="UP000280417">
    <property type="component" value="Unassembled WGS sequence"/>
</dbReference>
<gene>
    <name evidence="1" type="ORF">DRJ04_02935</name>
</gene>
<evidence type="ECO:0000313" key="1">
    <source>
        <dbReference type="EMBL" id="RLE14145.1"/>
    </source>
</evidence>
<accession>A0A662DF95</accession>
<dbReference type="EMBL" id="QMQA01000058">
    <property type="protein sequence ID" value="RLE14145.1"/>
    <property type="molecule type" value="Genomic_DNA"/>
</dbReference>
<protein>
    <submittedName>
        <fullName evidence="1">Uncharacterized protein</fullName>
    </submittedName>
</protein>
<organism evidence="1 2">
    <name type="scientific">Aerophobetes bacterium</name>
    <dbReference type="NCBI Taxonomy" id="2030807"/>
    <lineage>
        <taxon>Bacteria</taxon>
        <taxon>Candidatus Aerophobota</taxon>
    </lineage>
</organism>
<name>A0A662DF95_UNCAE</name>